<evidence type="ECO:0000313" key="3">
    <source>
        <dbReference type="Proteomes" id="UP000053372"/>
    </source>
</evidence>
<dbReference type="Proteomes" id="UP000053372">
    <property type="component" value="Unassembled WGS sequence"/>
</dbReference>
<feature type="compositionally biased region" description="Basic and acidic residues" evidence="1">
    <location>
        <begin position="146"/>
        <end position="165"/>
    </location>
</feature>
<evidence type="ECO:0000313" key="2">
    <source>
        <dbReference type="EMBL" id="KST63309.1"/>
    </source>
</evidence>
<feature type="region of interest" description="Disordered" evidence="1">
    <location>
        <begin position="47"/>
        <end position="199"/>
    </location>
</feature>
<feature type="compositionally biased region" description="Basic and acidic residues" evidence="1">
    <location>
        <begin position="190"/>
        <end position="199"/>
    </location>
</feature>
<name>A0A0V7ZFP9_9CYAN</name>
<sequence length="372" mass="41358">MSAQHRQNYAISPPKKKASDNLKWFCSGALLCCSVLGGITACQNSNSSINDSTPQPANSVTSKPSTLTSSQVKFGEKPLPRTVVQSSTPKSSREAIAQNTAKPNSENHSDSRLKTPIFPSIDRNNISNATRALDAPDYSFPTKAPHVLEGKTNPKEKIKPAKEELDISPQENISPQEENSTTQKQTNKQETGKQKTKKQEKLIKAISKVKTPQIFSSQQLGFSFKYPKGYVVNKGQNKPSIEPGTVQQRIDVWSKIDYQAIKSGKFQGSELPANVSISIEENPKRLNASEWLKENKDEFGTTQNQVKQFIAGQEAVIFHSSGLYEAQNIVLPNQNGNKVIVISHSQNHNYSNRDYEKVFEQVVSSFELRKHQ</sequence>
<protein>
    <submittedName>
        <fullName evidence="2">Uncharacterized protein</fullName>
    </submittedName>
</protein>
<dbReference type="AlphaFoldDB" id="A0A0V7ZFP9"/>
<keyword evidence="3" id="KW-1185">Reference proteome</keyword>
<dbReference type="EMBL" id="LMTZ01000140">
    <property type="protein sequence ID" value="KST63309.1"/>
    <property type="molecule type" value="Genomic_DNA"/>
</dbReference>
<dbReference type="RefSeq" id="WP_058184481.1">
    <property type="nucleotide sequence ID" value="NZ_LMTZ01000140.1"/>
</dbReference>
<gene>
    <name evidence="2" type="ORF">BC008_39185</name>
</gene>
<dbReference type="OrthoDB" id="532747at2"/>
<comment type="caution">
    <text evidence="2">The sequence shown here is derived from an EMBL/GenBank/DDBJ whole genome shotgun (WGS) entry which is preliminary data.</text>
</comment>
<proteinExistence type="predicted"/>
<feature type="compositionally biased region" description="Polar residues" evidence="1">
    <location>
        <begin position="169"/>
        <end position="180"/>
    </location>
</feature>
<evidence type="ECO:0000256" key="1">
    <source>
        <dbReference type="SAM" id="MobiDB-lite"/>
    </source>
</evidence>
<accession>A0A0V7ZFP9</accession>
<feature type="compositionally biased region" description="Polar residues" evidence="1">
    <location>
        <begin position="47"/>
        <end position="72"/>
    </location>
</feature>
<organism evidence="2 3">
    <name type="scientific">Mastigocoleus testarum BC008</name>
    <dbReference type="NCBI Taxonomy" id="371196"/>
    <lineage>
        <taxon>Bacteria</taxon>
        <taxon>Bacillati</taxon>
        <taxon>Cyanobacteriota</taxon>
        <taxon>Cyanophyceae</taxon>
        <taxon>Nostocales</taxon>
        <taxon>Hapalosiphonaceae</taxon>
        <taxon>Mastigocoleus</taxon>
    </lineage>
</organism>
<reference evidence="2 3" key="1">
    <citation type="journal article" date="2015" name="Genome Announc.">
        <title>Draft Genome of the Euendolithic (true boring) Cyanobacterium Mastigocoleus testarum strain BC008.</title>
        <authorList>
            <person name="Guida B.S."/>
            <person name="Garcia-Pichel F."/>
        </authorList>
    </citation>
    <scope>NUCLEOTIDE SEQUENCE [LARGE SCALE GENOMIC DNA]</scope>
    <source>
        <strain evidence="2 3">BC008</strain>
    </source>
</reference>